<evidence type="ECO:0000259" key="5">
    <source>
        <dbReference type="Pfam" id="PF10355"/>
    </source>
</evidence>
<dbReference type="PANTHER" id="PTHR31685:SF3">
    <property type="entry name" value="INTEGRAL MEMBRANE PROTEIN (AFU_ORTHOLOGUE AFUA_6G12730)"/>
    <property type="match status" value="1"/>
</dbReference>
<feature type="region of interest" description="Disordered" evidence="1">
    <location>
        <begin position="180"/>
        <end position="230"/>
    </location>
</feature>
<feature type="compositionally biased region" description="Low complexity" evidence="1">
    <location>
        <begin position="209"/>
        <end position="223"/>
    </location>
</feature>
<evidence type="ECO:0000256" key="2">
    <source>
        <dbReference type="SAM" id="Phobius"/>
    </source>
</evidence>
<feature type="signal peptide" evidence="3">
    <location>
        <begin position="1"/>
        <end position="28"/>
    </location>
</feature>
<protein>
    <recommendedName>
        <fullName evidence="8">Integral membrane protein</fullName>
    </recommendedName>
</protein>
<feature type="transmembrane region" description="Helical" evidence="2">
    <location>
        <begin position="516"/>
        <end position="533"/>
    </location>
</feature>
<feature type="transmembrane region" description="Helical" evidence="2">
    <location>
        <begin position="337"/>
        <end position="360"/>
    </location>
</feature>
<feature type="transmembrane region" description="Helical" evidence="2">
    <location>
        <begin position="381"/>
        <end position="399"/>
    </location>
</feature>
<dbReference type="PANTHER" id="PTHR31685">
    <property type="entry name" value="INTEGRAL MEMBRANE PROTEIN (AFU_ORTHOLOGUE AFUA_6G12730)-RELATED"/>
    <property type="match status" value="1"/>
</dbReference>
<proteinExistence type="predicted"/>
<feature type="compositionally biased region" description="Basic and acidic residues" evidence="1">
    <location>
        <begin position="464"/>
        <end position="475"/>
    </location>
</feature>
<evidence type="ECO:0000256" key="1">
    <source>
        <dbReference type="SAM" id="MobiDB-lite"/>
    </source>
</evidence>
<feature type="region of interest" description="Disordered" evidence="1">
    <location>
        <begin position="455"/>
        <end position="475"/>
    </location>
</feature>
<evidence type="ECO:0000259" key="4">
    <source>
        <dbReference type="Pfam" id="PF10348"/>
    </source>
</evidence>
<dbReference type="CDD" id="cd08760">
    <property type="entry name" value="Cyt_b561_FRRS1_like"/>
    <property type="match status" value="1"/>
</dbReference>
<sequence length="617" mass="67392">MKSVTTRPLLTALAGAAVLGLLVPTALAHGGEGGHGGHGGMEMTDADKPKPEDEYPPTYFAHPDHKTAIYAHIALMVIAWVFMLPVGVMLSIARSRYRLLAQFAFLVTNAGGMLVGIVYNASTPDLYPNNAHHKLGWVVTWLVGIQFVIGLLASVAGVFKKKQSDGNSRERQGFMPVSTQAMEEHNSHIKPADNDGYRFSNDSGQGTEPSSDALRSPSLSSSPGEISRQPLGLHDVDLHAKEYDDGDDSYDVDSHSGSEPLGPMLPASGKAVTTIQKIAGKISERFWKVLILAYNVVDRAILPLGFVALCTGIVTYGRFFEGSGIFSGLAHWIKGGIFFWLGIFTLGRWAGCFGEVGWAWNVRPKQAGQKWRPSAEFVESAMIFTYGATNVFLEHLGNWGGEWSPQDLEHFSITILFIGGGLCGMLIESVRIRDLLNTTVTDAAGVSSAEINSRQHHFHHHHHVDVEDSDRREPETYSFSMNPIPALVILLLGIMMSSHTQDSMISSMVHKQWGNLLTGASFARGFTYVITYLKPPKSVYPSRPPTELLTAFGLISGGIIFMASASDTVSGMIHYQLDAMFMYTVTMGLVGLLMAWVILCIALKGWAVRKESGRHRK</sequence>
<dbReference type="InterPro" id="IPR018827">
    <property type="entry name" value="YTP1_C"/>
</dbReference>
<feature type="chain" id="PRO_5042168690" description="Integral membrane protein" evidence="3">
    <location>
        <begin position="29"/>
        <end position="617"/>
    </location>
</feature>
<feature type="transmembrane region" description="Helical" evidence="2">
    <location>
        <begin position="545"/>
        <end position="565"/>
    </location>
</feature>
<keyword evidence="2" id="KW-0812">Transmembrane</keyword>
<dbReference type="AlphaFoldDB" id="A0AAE0P1M3"/>
<comment type="caution">
    <text evidence="6">The sequence shown here is derived from an EMBL/GenBank/DDBJ whole genome shotgun (WGS) entry which is preliminary data.</text>
</comment>
<feature type="transmembrane region" description="Helical" evidence="2">
    <location>
        <begin position="585"/>
        <end position="607"/>
    </location>
</feature>
<feature type="transmembrane region" description="Helical" evidence="2">
    <location>
        <begin position="139"/>
        <end position="159"/>
    </location>
</feature>
<dbReference type="EMBL" id="JAUTDP010000013">
    <property type="protein sequence ID" value="KAK3391609.1"/>
    <property type="molecule type" value="Genomic_DNA"/>
</dbReference>
<feature type="transmembrane region" description="Helical" evidence="2">
    <location>
        <begin position="99"/>
        <end position="119"/>
    </location>
</feature>
<reference evidence="6" key="1">
    <citation type="journal article" date="2023" name="Mol. Phylogenet. Evol.">
        <title>Genome-scale phylogeny and comparative genomics of the fungal order Sordariales.</title>
        <authorList>
            <person name="Hensen N."/>
            <person name="Bonometti L."/>
            <person name="Westerberg I."/>
            <person name="Brannstrom I.O."/>
            <person name="Guillou S."/>
            <person name="Cros-Aarteil S."/>
            <person name="Calhoun S."/>
            <person name="Haridas S."/>
            <person name="Kuo A."/>
            <person name="Mondo S."/>
            <person name="Pangilinan J."/>
            <person name="Riley R."/>
            <person name="LaButti K."/>
            <person name="Andreopoulos B."/>
            <person name="Lipzen A."/>
            <person name="Chen C."/>
            <person name="Yan M."/>
            <person name="Daum C."/>
            <person name="Ng V."/>
            <person name="Clum A."/>
            <person name="Steindorff A."/>
            <person name="Ohm R.A."/>
            <person name="Martin F."/>
            <person name="Silar P."/>
            <person name="Natvig D.O."/>
            <person name="Lalanne C."/>
            <person name="Gautier V."/>
            <person name="Ament-Velasquez S.L."/>
            <person name="Kruys A."/>
            <person name="Hutchinson M.I."/>
            <person name="Powell A.J."/>
            <person name="Barry K."/>
            <person name="Miller A.N."/>
            <person name="Grigoriev I.V."/>
            <person name="Debuchy R."/>
            <person name="Gladieux P."/>
            <person name="Hiltunen Thoren M."/>
            <person name="Johannesson H."/>
        </authorList>
    </citation>
    <scope>NUCLEOTIDE SEQUENCE</scope>
    <source>
        <strain evidence="6">FGSC 1904</strain>
    </source>
</reference>
<accession>A0AAE0P1M3</accession>
<feature type="transmembrane region" description="Helical" evidence="2">
    <location>
        <begin position="411"/>
        <end position="427"/>
    </location>
</feature>
<feature type="domain" description="DUF2427" evidence="4">
    <location>
        <begin position="55"/>
        <end position="155"/>
    </location>
</feature>
<organism evidence="6 7">
    <name type="scientific">Sordaria brevicollis</name>
    <dbReference type="NCBI Taxonomy" id="83679"/>
    <lineage>
        <taxon>Eukaryota</taxon>
        <taxon>Fungi</taxon>
        <taxon>Dikarya</taxon>
        <taxon>Ascomycota</taxon>
        <taxon>Pezizomycotina</taxon>
        <taxon>Sordariomycetes</taxon>
        <taxon>Sordariomycetidae</taxon>
        <taxon>Sordariales</taxon>
        <taxon>Sordariaceae</taxon>
        <taxon>Sordaria</taxon>
    </lineage>
</organism>
<name>A0AAE0P1M3_SORBR</name>
<dbReference type="Gene3D" id="1.20.120.1770">
    <property type="match status" value="1"/>
</dbReference>
<evidence type="ECO:0008006" key="8">
    <source>
        <dbReference type="Google" id="ProtNLM"/>
    </source>
</evidence>
<feature type="transmembrane region" description="Helical" evidence="2">
    <location>
        <begin position="479"/>
        <end position="496"/>
    </location>
</feature>
<dbReference type="Pfam" id="PF10355">
    <property type="entry name" value="Ytp1"/>
    <property type="match status" value="1"/>
</dbReference>
<dbReference type="Pfam" id="PF10348">
    <property type="entry name" value="DUF2427"/>
    <property type="match status" value="1"/>
</dbReference>
<keyword evidence="2" id="KW-0472">Membrane</keyword>
<evidence type="ECO:0000313" key="6">
    <source>
        <dbReference type="EMBL" id="KAK3391609.1"/>
    </source>
</evidence>
<evidence type="ECO:0000313" key="7">
    <source>
        <dbReference type="Proteomes" id="UP001281003"/>
    </source>
</evidence>
<keyword evidence="7" id="KW-1185">Reference proteome</keyword>
<dbReference type="Proteomes" id="UP001281003">
    <property type="component" value="Unassembled WGS sequence"/>
</dbReference>
<gene>
    <name evidence="6" type="ORF">B0T20DRAFT_83858</name>
</gene>
<evidence type="ECO:0000256" key="3">
    <source>
        <dbReference type="SAM" id="SignalP"/>
    </source>
</evidence>
<dbReference type="InterPro" id="IPR018825">
    <property type="entry name" value="DUF2427"/>
</dbReference>
<feature type="transmembrane region" description="Helical" evidence="2">
    <location>
        <begin position="300"/>
        <end position="317"/>
    </location>
</feature>
<keyword evidence="2" id="KW-1133">Transmembrane helix</keyword>
<feature type="domain" description="Protein YTP1-like C-terminal" evidence="5">
    <location>
        <begin position="305"/>
        <end position="604"/>
    </location>
</feature>
<keyword evidence="3" id="KW-0732">Signal</keyword>
<reference evidence="6" key="2">
    <citation type="submission" date="2023-07" db="EMBL/GenBank/DDBJ databases">
        <authorList>
            <consortium name="Lawrence Berkeley National Laboratory"/>
            <person name="Haridas S."/>
            <person name="Hensen N."/>
            <person name="Bonometti L."/>
            <person name="Westerberg I."/>
            <person name="Brannstrom I.O."/>
            <person name="Guillou S."/>
            <person name="Cros-Aarteil S."/>
            <person name="Calhoun S."/>
            <person name="Kuo A."/>
            <person name="Mondo S."/>
            <person name="Pangilinan J."/>
            <person name="Riley R."/>
            <person name="LaButti K."/>
            <person name="Andreopoulos B."/>
            <person name="Lipzen A."/>
            <person name="Chen C."/>
            <person name="Yanf M."/>
            <person name="Daum C."/>
            <person name="Ng V."/>
            <person name="Clum A."/>
            <person name="Steindorff A."/>
            <person name="Ohm R."/>
            <person name="Martin F."/>
            <person name="Silar P."/>
            <person name="Natvig D."/>
            <person name="Lalanne C."/>
            <person name="Gautier V."/>
            <person name="Ament-velasquez S.L."/>
            <person name="Kruys A."/>
            <person name="Hutchinson M.I."/>
            <person name="Powell A.J."/>
            <person name="Barry K."/>
            <person name="Miller A.N."/>
            <person name="Grigoriev I.V."/>
            <person name="Debuchy R."/>
            <person name="Gladieux P."/>
            <person name="Thoren M.H."/>
            <person name="Johannesson H."/>
        </authorList>
    </citation>
    <scope>NUCLEOTIDE SEQUENCE</scope>
    <source>
        <strain evidence="6">FGSC 1904</strain>
    </source>
</reference>
<feature type="compositionally biased region" description="Basic and acidic residues" evidence="1">
    <location>
        <begin position="182"/>
        <end position="196"/>
    </location>
</feature>
<feature type="transmembrane region" description="Helical" evidence="2">
    <location>
        <begin position="69"/>
        <end position="92"/>
    </location>
</feature>
<feature type="region of interest" description="Disordered" evidence="1">
    <location>
        <begin position="32"/>
        <end position="56"/>
    </location>
</feature>